<feature type="compositionally biased region" description="Polar residues" evidence="1">
    <location>
        <begin position="515"/>
        <end position="524"/>
    </location>
</feature>
<name>A0A439D5E7_9PEZI</name>
<dbReference type="EMBL" id="RYZI01000146">
    <property type="protein sequence ID" value="RWA09622.1"/>
    <property type="molecule type" value="Genomic_DNA"/>
</dbReference>
<accession>A0A439D5E7</accession>
<keyword evidence="3" id="KW-1185">Reference proteome</keyword>
<gene>
    <name evidence="2" type="ORF">EKO27_g5482</name>
</gene>
<organism evidence="2 3">
    <name type="scientific">Xylaria grammica</name>
    <dbReference type="NCBI Taxonomy" id="363999"/>
    <lineage>
        <taxon>Eukaryota</taxon>
        <taxon>Fungi</taxon>
        <taxon>Dikarya</taxon>
        <taxon>Ascomycota</taxon>
        <taxon>Pezizomycotina</taxon>
        <taxon>Sordariomycetes</taxon>
        <taxon>Xylariomycetidae</taxon>
        <taxon>Xylariales</taxon>
        <taxon>Xylariaceae</taxon>
        <taxon>Xylaria</taxon>
    </lineage>
</organism>
<evidence type="ECO:0000256" key="1">
    <source>
        <dbReference type="SAM" id="MobiDB-lite"/>
    </source>
</evidence>
<evidence type="ECO:0000313" key="2">
    <source>
        <dbReference type="EMBL" id="RWA09622.1"/>
    </source>
</evidence>
<protein>
    <submittedName>
        <fullName evidence="2">Uncharacterized protein</fullName>
    </submittedName>
</protein>
<proteinExistence type="predicted"/>
<feature type="region of interest" description="Disordered" evidence="1">
    <location>
        <begin position="456"/>
        <end position="544"/>
    </location>
</feature>
<feature type="compositionally biased region" description="Low complexity" evidence="1">
    <location>
        <begin position="456"/>
        <end position="473"/>
    </location>
</feature>
<sequence length="554" mass="61606">MLPPGCRWALVKGMRRAADNPQVQELLRQRLKDYAMWASWSPDEKLISKWSSGVISGCRHQLAIILDLEGPDSTGGQHGTLRGACSSHNDSVLSRALKASSRAVDIGEGGAKCLVEYCTSVKCLTEENVGLLESVLELGVSDKIAEAATLFRFPQEYASRPSVNSRISILVSSLYAVQNSHKLQRLFGEGLVVRSHETLRDAQNKCFGELKTGDLNNRVASGIIKLSRSLVSAHWLTRYWTTEYSEMLNQIPSELEVQRRFRQISRTEGREKQEQVEFLIERSCAGPHASTASHGGSHSYVQSEDPIWSFPMDADRERLRCILSGLEWIDAVAATACVKRAEMEEDRFIQSLNMVISEDTDQVCVNLARLFGPLALKAGKLDPCWKALLLGMMRAKPKGLLDRLGESLTLQSWQDWLKCSQGIFGEGHLDPEGQLGFTKPQIRKWQFRKMSLARAESGASTATRSTSGRSNGSDFALHHPRLSRDNSPCELDTPLTIPTVAGSEDQPNPFPDPYENQNIWSDTGCQGDPDFGTSIGNSENNTPWYEHNTEFFNA</sequence>
<comment type="caution">
    <text evidence="2">The sequence shown here is derived from an EMBL/GenBank/DDBJ whole genome shotgun (WGS) entry which is preliminary data.</text>
</comment>
<reference evidence="2 3" key="1">
    <citation type="submission" date="2018-12" db="EMBL/GenBank/DDBJ databases">
        <title>Draft genome sequence of Xylaria grammica IHI A82.</title>
        <authorList>
            <person name="Buettner E."/>
            <person name="Kellner H."/>
        </authorList>
    </citation>
    <scope>NUCLEOTIDE SEQUENCE [LARGE SCALE GENOMIC DNA]</scope>
    <source>
        <strain evidence="2 3">IHI A82</strain>
    </source>
</reference>
<dbReference type="Proteomes" id="UP000286045">
    <property type="component" value="Unassembled WGS sequence"/>
</dbReference>
<dbReference type="AlphaFoldDB" id="A0A439D5E7"/>
<feature type="compositionally biased region" description="Polar residues" evidence="1">
    <location>
        <begin position="534"/>
        <end position="543"/>
    </location>
</feature>
<evidence type="ECO:0000313" key="3">
    <source>
        <dbReference type="Proteomes" id="UP000286045"/>
    </source>
</evidence>